<evidence type="ECO:0000259" key="2">
    <source>
        <dbReference type="Pfam" id="PF02272"/>
    </source>
</evidence>
<dbReference type="EMBL" id="CP001682">
    <property type="protein sequence ID" value="ACU94506.1"/>
    <property type="molecule type" value="Genomic_DNA"/>
</dbReference>
<evidence type="ECO:0000313" key="4">
    <source>
        <dbReference type="Proteomes" id="UP000000954"/>
    </source>
</evidence>
<dbReference type="Gene3D" id="3.90.1640.10">
    <property type="entry name" value="inorganic pyrophosphatase (n-terminal core)"/>
    <property type="match status" value="1"/>
</dbReference>
<reference evidence="3 4" key="1">
    <citation type="journal article" date="2009" name="Stand. Genomic Sci.">
        <title>Complete genome sequence of Cryptobacterium curtum type strain (12-3).</title>
        <authorList>
            <person name="Mavrommatis K."/>
            <person name="Pukall R."/>
            <person name="Rohde C."/>
            <person name="Chen F."/>
            <person name="Sims D."/>
            <person name="Brettin T."/>
            <person name="Kuske C."/>
            <person name="Detter J.C."/>
            <person name="Han C."/>
            <person name="Lapidus A."/>
            <person name="Copeland A."/>
            <person name="Glavina Del Rio T."/>
            <person name="Nolan M."/>
            <person name="Lucas S."/>
            <person name="Tice H."/>
            <person name="Cheng J.F."/>
            <person name="Bruce D."/>
            <person name="Goodwin L."/>
            <person name="Pitluck S."/>
            <person name="Ovchinnikova G."/>
            <person name="Pati A."/>
            <person name="Ivanova N."/>
            <person name="Chen A."/>
            <person name="Palaniappan K."/>
            <person name="Chain P."/>
            <person name="D'haeseleer P."/>
            <person name="Goker M."/>
            <person name="Bristow J."/>
            <person name="Eisen J.A."/>
            <person name="Markowitz V."/>
            <person name="Hugenholtz P."/>
            <person name="Rohde M."/>
            <person name="Klenk H.P."/>
            <person name="Kyrpides N.C."/>
        </authorList>
    </citation>
    <scope>NUCLEOTIDE SEQUENCE [LARGE SCALE GENOMIC DNA]</scope>
    <source>
        <strain evidence="4">ATCC 700683 / DSM 15641 / 12-3</strain>
    </source>
</reference>
<dbReference type="HOGENOM" id="CLU_039720_0_0_11"/>
<dbReference type="SUPFAM" id="SSF64182">
    <property type="entry name" value="DHH phosphoesterases"/>
    <property type="match status" value="1"/>
</dbReference>
<accession>C7MNL6</accession>
<gene>
    <name evidence="3" type="ordered locus">Ccur_08020</name>
</gene>
<dbReference type="PANTHER" id="PTHR47618">
    <property type="entry name" value="BIFUNCTIONAL OLIGORIBONUCLEASE AND PAP PHOSPHATASE NRNA"/>
    <property type="match status" value="1"/>
</dbReference>
<dbReference type="RefSeq" id="WP_012803194.1">
    <property type="nucleotide sequence ID" value="NC_013170.1"/>
</dbReference>
<feature type="domain" description="DHHA1" evidence="2">
    <location>
        <begin position="230"/>
        <end position="319"/>
    </location>
</feature>
<proteinExistence type="predicted"/>
<dbReference type="InterPro" id="IPR038763">
    <property type="entry name" value="DHH_sf"/>
</dbReference>
<keyword evidence="4" id="KW-1185">Reference proteome</keyword>
<dbReference type="AlphaFoldDB" id="C7MNL6"/>
<evidence type="ECO:0000259" key="1">
    <source>
        <dbReference type="Pfam" id="PF01368"/>
    </source>
</evidence>
<dbReference type="Proteomes" id="UP000000954">
    <property type="component" value="Chromosome"/>
</dbReference>
<dbReference type="Pfam" id="PF02272">
    <property type="entry name" value="DHHA1"/>
    <property type="match status" value="1"/>
</dbReference>
<evidence type="ECO:0000313" key="3">
    <source>
        <dbReference type="EMBL" id="ACU94506.1"/>
    </source>
</evidence>
<name>C7MNL6_CRYCD</name>
<dbReference type="PANTHER" id="PTHR47618:SF1">
    <property type="entry name" value="BIFUNCTIONAL OLIGORIBONUCLEASE AND PAP PHOSPHATASE NRNA"/>
    <property type="match status" value="1"/>
</dbReference>
<dbReference type="InterPro" id="IPR001667">
    <property type="entry name" value="DDH_dom"/>
</dbReference>
<organism evidence="3 4">
    <name type="scientific">Cryptobacterium curtum (strain ATCC 700683 / DSM 15641 / CCUG 43107 / 12-3)</name>
    <dbReference type="NCBI Taxonomy" id="469378"/>
    <lineage>
        <taxon>Bacteria</taxon>
        <taxon>Bacillati</taxon>
        <taxon>Actinomycetota</taxon>
        <taxon>Coriobacteriia</taxon>
        <taxon>Eggerthellales</taxon>
        <taxon>Eggerthellaceae</taxon>
        <taxon>Cryptobacterium</taxon>
    </lineage>
</organism>
<dbReference type="InterPro" id="IPR003156">
    <property type="entry name" value="DHHA1_dom"/>
</dbReference>
<dbReference type="GO" id="GO:0003676">
    <property type="term" value="F:nucleic acid binding"/>
    <property type="evidence" value="ECO:0007669"/>
    <property type="project" value="InterPro"/>
</dbReference>
<dbReference type="KEGG" id="ccu:Ccur_08020"/>
<dbReference type="Gene3D" id="3.10.310.30">
    <property type="match status" value="1"/>
</dbReference>
<dbReference type="InterPro" id="IPR051319">
    <property type="entry name" value="Oligoribo/pAp-PDE_c-di-AMP_PDE"/>
</dbReference>
<protein>
    <submittedName>
        <fullName evidence="3">Exopolyphosphatase-like enzyme</fullName>
    </submittedName>
</protein>
<sequence length="334" mass="35331">MDNTATNATLSQIADRILGAQRIAICGHVSPDGDCIGSQLALACGLRQAGKEAICLLAADEPIEYGLRFLPGAADFVPAEHFKGSIDLFVTVDVPSAARLGSFAADLHAKAPATVTIDHHISESPLSQMNFVDADAPSCSLLIWHLLEAMDINRDAAMATCCFTGLMTDTGRFSFQNATADAFDVAASMVRAGANPGYIAMQVFQNRSRASLRLEQIALAHAQYFHDGAFVVSVLSEADFKEAGAVRADAEPLIDVLRSVRGVRVACMLREKGSTVRGSLRAKDETDVGVIARSLGGGGHRAAAGFTFNGSLGAARARIETEFSRLASRETEGE</sequence>
<dbReference type="Pfam" id="PF01368">
    <property type="entry name" value="DHH"/>
    <property type="match status" value="1"/>
</dbReference>
<dbReference type="STRING" id="469378.Ccur_08020"/>
<dbReference type="eggNOG" id="COG0618">
    <property type="taxonomic scope" value="Bacteria"/>
</dbReference>
<feature type="domain" description="DDH" evidence="1">
    <location>
        <begin position="22"/>
        <end position="165"/>
    </location>
</feature>